<name>A0ABT9QQ72_9ACTN</name>
<protein>
    <submittedName>
        <fullName evidence="1">Uncharacterized protein</fullName>
    </submittedName>
</protein>
<dbReference type="EMBL" id="JAUSQU010000001">
    <property type="protein sequence ID" value="MDP9848134.1"/>
    <property type="molecule type" value="Genomic_DNA"/>
</dbReference>
<dbReference type="Proteomes" id="UP001225356">
    <property type="component" value="Unassembled WGS sequence"/>
</dbReference>
<gene>
    <name evidence="1" type="ORF">J2853_007345</name>
</gene>
<evidence type="ECO:0000313" key="2">
    <source>
        <dbReference type="Proteomes" id="UP001225356"/>
    </source>
</evidence>
<proteinExistence type="predicted"/>
<accession>A0ABT9QQ72</accession>
<dbReference type="RefSeq" id="WP_307565228.1">
    <property type="nucleotide sequence ID" value="NZ_JAUSQU010000001.1"/>
</dbReference>
<dbReference type="Gene3D" id="2.30.110.10">
    <property type="entry name" value="Electron Transport, Fmn-binding Protein, Chain A"/>
    <property type="match status" value="1"/>
</dbReference>
<organism evidence="1 2">
    <name type="scientific">Streptosporangium lutulentum</name>
    <dbReference type="NCBI Taxonomy" id="1461250"/>
    <lineage>
        <taxon>Bacteria</taxon>
        <taxon>Bacillati</taxon>
        <taxon>Actinomycetota</taxon>
        <taxon>Actinomycetes</taxon>
        <taxon>Streptosporangiales</taxon>
        <taxon>Streptosporangiaceae</taxon>
        <taxon>Streptosporangium</taxon>
    </lineage>
</organism>
<evidence type="ECO:0000313" key="1">
    <source>
        <dbReference type="EMBL" id="MDP9848134.1"/>
    </source>
</evidence>
<reference evidence="1 2" key="1">
    <citation type="submission" date="2023-07" db="EMBL/GenBank/DDBJ databases">
        <title>Sequencing the genomes of 1000 actinobacteria strains.</title>
        <authorList>
            <person name="Klenk H.-P."/>
        </authorList>
    </citation>
    <scope>NUCLEOTIDE SEQUENCE [LARGE SCALE GENOMIC DNA]</scope>
    <source>
        <strain evidence="1 2">DSM 46740</strain>
    </source>
</reference>
<sequence>MRHVIETVILSAIGRVNQMVFWASRSRVVLYRFQGRSGVMLTITETDAPMGKTVIVGYLPDGDDYIILADEAEADELTALRAATSVSAEFTPGQHVAVDIAVLTDDVERASLLDRLLRHTSLNERHEIVRRREFPIARLTPHHKPGSGASIARVSF</sequence>
<dbReference type="InterPro" id="IPR012349">
    <property type="entry name" value="Split_barrel_FMN-bd"/>
</dbReference>
<comment type="caution">
    <text evidence="1">The sequence shown here is derived from an EMBL/GenBank/DDBJ whole genome shotgun (WGS) entry which is preliminary data.</text>
</comment>
<keyword evidence="2" id="KW-1185">Reference proteome</keyword>